<organism evidence="1 2">
    <name type="scientific">Desulfosalsimonas propionicica</name>
    <dbReference type="NCBI Taxonomy" id="332175"/>
    <lineage>
        <taxon>Bacteria</taxon>
        <taxon>Pseudomonadati</taxon>
        <taxon>Thermodesulfobacteriota</taxon>
        <taxon>Desulfobacteria</taxon>
        <taxon>Desulfobacterales</taxon>
        <taxon>Desulfosalsimonadaceae</taxon>
        <taxon>Desulfosalsimonas</taxon>
    </lineage>
</organism>
<gene>
    <name evidence="1" type="ORF">HNR65_002144</name>
</gene>
<protein>
    <submittedName>
        <fullName evidence="1">Uncharacterized protein</fullName>
    </submittedName>
</protein>
<comment type="caution">
    <text evidence="1">The sequence shown here is derived from an EMBL/GenBank/DDBJ whole genome shotgun (WGS) entry which is preliminary data.</text>
</comment>
<accession>A0A7W0C9V0</accession>
<dbReference type="EMBL" id="JACDUS010000005">
    <property type="protein sequence ID" value="MBA2881813.1"/>
    <property type="molecule type" value="Genomic_DNA"/>
</dbReference>
<reference evidence="1 2" key="1">
    <citation type="submission" date="2020-07" db="EMBL/GenBank/DDBJ databases">
        <title>Genomic Encyclopedia of Type Strains, Phase IV (KMG-IV): sequencing the most valuable type-strain genomes for metagenomic binning, comparative biology and taxonomic classification.</title>
        <authorList>
            <person name="Goeker M."/>
        </authorList>
    </citation>
    <scope>NUCLEOTIDE SEQUENCE [LARGE SCALE GENOMIC DNA]</scope>
    <source>
        <strain evidence="1 2">DSM 17721</strain>
    </source>
</reference>
<dbReference type="RefSeq" id="WP_181551465.1">
    <property type="nucleotide sequence ID" value="NZ_JACDUS010000005.1"/>
</dbReference>
<dbReference type="Proteomes" id="UP000525298">
    <property type="component" value="Unassembled WGS sequence"/>
</dbReference>
<proteinExistence type="predicted"/>
<dbReference type="AlphaFoldDB" id="A0A7W0C9V0"/>
<sequence>MKTRVITGVVRVVKVLFYKSKNIYRAYHARACVLMWRFTLTTLTTLD</sequence>
<evidence type="ECO:0000313" key="2">
    <source>
        <dbReference type="Proteomes" id="UP000525298"/>
    </source>
</evidence>
<evidence type="ECO:0000313" key="1">
    <source>
        <dbReference type="EMBL" id="MBA2881813.1"/>
    </source>
</evidence>
<keyword evidence="2" id="KW-1185">Reference proteome</keyword>
<name>A0A7W0C9V0_9BACT</name>